<reference evidence="1" key="1">
    <citation type="submission" date="2020-04" db="EMBL/GenBank/DDBJ databases">
        <authorList>
            <person name="Alioto T."/>
            <person name="Alioto T."/>
            <person name="Gomez Garrido J."/>
        </authorList>
    </citation>
    <scope>NUCLEOTIDE SEQUENCE</scope>
    <source>
        <strain evidence="1">A484AB</strain>
    </source>
</reference>
<evidence type="ECO:0000313" key="2">
    <source>
        <dbReference type="Proteomes" id="UP001152795"/>
    </source>
</evidence>
<keyword evidence="2" id="KW-1185">Reference proteome</keyword>
<dbReference type="InterPro" id="IPR011050">
    <property type="entry name" value="Pectin_lyase_fold/virulence"/>
</dbReference>
<dbReference type="SMART" id="SM00710">
    <property type="entry name" value="PbH1"/>
    <property type="match status" value="5"/>
</dbReference>
<dbReference type="PANTHER" id="PTHR11319:SF35">
    <property type="entry name" value="OUTER MEMBRANE PROTEIN PMPC-RELATED"/>
    <property type="match status" value="1"/>
</dbReference>
<proteinExistence type="predicted"/>
<accession>A0A7D9E6U9</accession>
<dbReference type="EMBL" id="CACRXK020004529">
    <property type="protein sequence ID" value="CAB4003067.1"/>
    <property type="molecule type" value="Genomic_DNA"/>
</dbReference>
<dbReference type="PANTHER" id="PTHR11319">
    <property type="entry name" value="G PROTEIN-COUPLED RECEPTOR-RELATED"/>
    <property type="match status" value="1"/>
</dbReference>
<dbReference type="InterPro" id="IPR006626">
    <property type="entry name" value="PbH1"/>
</dbReference>
<sequence length="1983" mass="225176">IQDVMTNSLFVSHQGDDLNNCGNWTMPCRTVRHAVKMSNDGDQIYIDYAQGRPYMECENLTQTTCSIELTKSVSFHGSSSFKITRIKFLNLVISNSNIVAELDVMAKVELIFQNMLIRDNSCSMYSKNSIDCSIKIFNSSFVNNFNFRGIYLRCVNLTVHINTASFILTPVLFTNIANKPTSWKKTEILVQNTIFDGKKIKKCAPMLMIKPFAATFNVTISDSEFKNQFANCSYRRDSRLSTLLISDYNSDVRNITLIYFSNLKFENNYNNGATLFLSAAYLEYTAVHVMVKDSIFRNNSIALRVGSRYLGGHHSPAKQPTIILENNTFVENFYDKVKITGAAAIHFTNVKTRVSSCRFLDNKPGQNPYTGVVKIAEWATVTFFNSYFENRQMAEQTNQLFASGNKPVYFRGKNTFNLVALKESQTVFIRVPSIFNSKVIIKKNFKILCPQGYKVNSQRECVNIKNAYLCFYINIQCEQCPTKTYTIERGKFIFNKSNDIQCLQCPRGGDCGSGLVTPKPNFWGYRTNMQIVFVQCPPGYCCDSEDCVTYDGCHGNRSGTLCGQCPEEMSESLFSTQCISNTECSFNYFFIIGTIAMLVLYLVFFLYHKEIVSILRTSLFSKRLSFSIDNRNERRNNVSTGGNTSSPSGMIKIFFYYYQLVAAKFYFLMFDRIDENDNTIALICLPVLNAYNKLVKTIFYERAQRLTCMEQGRFSEILPSAMEIMFSNFIYASSLLLILLFFQGYRMNLNVVRDKSAAVPVKMGAFANISLLMYAASTQLCLSLLHCVPVRDNQVLFLDGNVKCYQTFQYFLLAYMISSILPFCLVPVLGSYLLKSGRIDVKQFCAACIFPLPFCCFWMNETTSTRSESACVELVLIILCVSILIRKLKQSDNIKISLHVESVEIFVGKFFSLPAYNIFVSHRGQDEDNCGNWTLPCRSVRYAVNISSANDVIHIDYANGRYYKECEDQSHDYIELNKTLSFHGMNGTPIIQCQCIDCNFFRINNGNNSFVKITFQDLILSTTGALVTSYSSFGLVFTGCTLRNYDIGVYVASNESCSIKIFNSLFQGKAKSALLLNCLNLTTHLVATTFQSSPIELSTSKNIQRRVQTIEVFISKCTFDGQHKHTMTEQLLILLYATTSNITLQNSTFRNYYGRSDWEGNAVSSILIMDIDYGVRKTTLSFDRLLFENIHCTDMVVVLKPLQIANMKLQVSIVNSMFRNTTPALAVVPNPRHFVNKAAIKIYNNTFLGVHETFSNTWRTLVYLGFGRFHVASCRFLNNTAENNPYDALIHITSKANVQMEDCYFESDTLSIQIYAEENSQVSFERSNIIDIKASKRQEGTILLYTPSVQLIITGSLRILCPQGYNMISQLSCDLRDSVIYCSYLTASCEQCPQRTYSLERGELLNNTKNNLKCQDCPKGGNCLKGRVTAKPNFWGYRSNRTVKFLQCPPKYCCDTDHCKDYNSCHGNRMGTLCGECPSGMSESLFDTKCKPNKECSSVSFWPGIICYLMVYLVFFLYHEEVFTFVQHRLSFRLSTRHHPSKPSGLLKILFYYYQVLHLLRTSVGSRANGKFVDEFENVIARFLNLLVIDIPFFDCPFKNVRPVQKAVILHSVGYGLLTLLAVLYLFRLLYVIGKQLTSGSSANMTVFTDIESSNQERNTTSFVGRVASAFAYISLPMYASSAQLCLSLLHCVPVGDSQVLFLDGNVKCYQTFQYFLLAYMITSILPFCLVPVLGSYLLKMHRISVPQFCLACMFPLPFCCYWTYLLIRNNTDGGRVLSVQINDLSTDCDGMTESTDAVQISTRTETSQGYNSPARTSILRVLIGPFRPHKSRLIFPASNLPWEGFLIFRRLALILVLMFIYDNRLKMFIALTLSIVILMTHMYVKPFINQRDNLLEALSLGALIILSGFSLIKAMYYGEDLSYSSSNLSLLKQFNLIENIFIVTPLVVILVIVSLSLLLKLIICLRAYVNGLLRSIRTRSMR</sequence>
<name>A0A7D9E6U9_PARCT</name>
<dbReference type="InterPro" id="IPR012334">
    <property type="entry name" value="Pectin_lyas_fold"/>
</dbReference>
<dbReference type="Proteomes" id="UP001152795">
    <property type="component" value="Unassembled WGS sequence"/>
</dbReference>
<organism evidence="1 2">
    <name type="scientific">Paramuricea clavata</name>
    <name type="common">Red gorgonian</name>
    <name type="synonym">Violescent sea-whip</name>
    <dbReference type="NCBI Taxonomy" id="317549"/>
    <lineage>
        <taxon>Eukaryota</taxon>
        <taxon>Metazoa</taxon>
        <taxon>Cnidaria</taxon>
        <taxon>Anthozoa</taxon>
        <taxon>Octocorallia</taxon>
        <taxon>Malacalcyonacea</taxon>
        <taxon>Plexauridae</taxon>
        <taxon>Paramuricea</taxon>
    </lineage>
</organism>
<dbReference type="Gene3D" id="2.160.20.10">
    <property type="entry name" value="Single-stranded right-handed beta-helix, Pectin lyase-like"/>
    <property type="match status" value="1"/>
</dbReference>
<dbReference type="SUPFAM" id="SSF51126">
    <property type="entry name" value="Pectin lyase-like"/>
    <property type="match status" value="2"/>
</dbReference>
<evidence type="ECO:0000313" key="1">
    <source>
        <dbReference type="EMBL" id="CAB4003067.1"/>
    </source>
</evidence>
<gene>
    <name evidence="1" type="ORF">PACLA_8A047527</name>
</gene>
<comment type="caution">
    <text evidence="1">The sequence shown here is derived from an EMBL/GenBank/DDBJ whole genome shotgun (WGS) entry which is preliminary data.</text>
</comment>
<protein>
    <submittedName>
        <fullName evidence="1">Uncharacterized protein</fullName>
    </submittedName>
</protein>
<feature type="non-terminal residue" evidence="1">
    <location>
        <position position="1983"/>
    </location>
</feature>